<comment type="function">
    <text evidence="6">Transcriptional repressor that regulates multiple aspects of plant growth and development.</text>
</comment>
<evidence type="ECO:0000313" key="10">
    <source>
        <dbReference type="Proteomes" id="UP000634136"/>
    </source>
</evidence>
<evidence type="ECO:0000313" key="9">
    <source>
        <dbReference type="EMBL" id="KAF7829686.1"/>
    </source>
</evidence>
<keyword evidence="10" id="KW-1185">Reference proteome</keyword>
<keyword evidence="3 6" id="KW-0805">Transcription regulation</keyword>
<dbReference type="PANTHER" id="PTHR33057">
    <property type="entry name" value="TRANSCRIPTION REPRESSOR OFP7-RELATED"/>
    <property type="match status" value="1"/>
</dbReference>
<proteinExistence type="predicted"/>
<dbReference type="InterPro" id="IPR038933">
    <property type="entry name" value="Ovate"/>
</dbReference>
<feature type="compositionally biased region" description="Low complexity" evidence="7">
    <location>
        <begin position="193"/>
        <end position="205"/>
    </location>
</feature>
<comment type="caution">
    <text evidence="9">The sequence shown here is derived from an EMBL/GenBank/DDBJ whole genome shotgun (WGS) entry which is preliminary data.</text>
</comment>
<keyword evidence="2 6" id="KW-0678">Repressor</keyword>
<dbReference type="InterPro" id="IPR006458">
    <property type="entry name" value="Ovate_C"/>
</dbReference>
<evidence type="ECO:0000256" key="4">
    <source>
        <dbReference type="ARBA" id="ARBA00023163"/>
    </source>
</evidence>
<feature type="region of interest" description="Disordered" evidence="7">
    <location>
        <begin position="184"/>
        <end position="207"/>
    </location>
</feature>
<dbReference type="NCBIfam" id="TIGR01568">
    <property type="entry name" value="A_thal_3678"/>
    <property type="match status" value="1"/>
</dbReference>
<feature type="region of interest" description="Disordered" evidence="7">
    <location>
        <begin position="139"/>
        <end position="165"/>
    </location>
</feature>
<feature type="domain" description="OVATE" evidence="8">
    <location>
        <begin position="298"/>
        <end position="357"/>
    </location>
</feature>
<dbReference type="GO" id="GO:0045892">
    <property type="term" value="P:negative regulation of DNA-templated transcription"/>
    <property type="evidence" value="ECO:0007669"/>
    <property type="project" value="UniProtKB-UniRule"/>
</dbReference>
<dbReference type="Pfam" id="PF04844">
    <property type="entry name" value="Ovate"/>
    <property type="match status" value="1"/>
</dbReference>
<evidence type="ECO:0000256" key="5">
    <source>
        <dbReference type="ARBA" id="ARBA00023242"/>
    </source>
</evidence>
<dbReference type="PANTHER" id="PTHR33057:SF90">
    <property type="entry name" value="TRANSCRIPTION REPRESSOR OFP7"/>
    <property type="match status" value="1"/>
</dbReference>
<gene>
    <name evidence="9" type="ORF">G2W53_012019</name>
</gene>
<dbReference type="OrthoDB" id="1928390at2759"/>
<evidence type="ECO:0000256" key="1">
    <source>
        <dbReference type="ARBA" id="ARBA00004123"/>
    </source>
</evidence>
<feature type="compositionally biased region" description="Basic residues" evidence="7">
    <location>
        <begin position="244"/>
        <end position="257"/>
    </location>
</feature>
<dbReference type="AlphaFoldDB" id="A0A834WRN8"/>
<reference evidence="9" key="1">
    <citation type="submission" date="2020-09" db="EMBL/GenBank/DDBJ databases">
        <title>Genome-Enabled Discovery of Anthraquinone Biosynthesis in Senna tora.</title>
        <authorList>
            <person name="Kang S.-H."/>
            <person name="Pandey R.P."/>
            <person name="Lee C.-M."/>
            <person name="Sim J.-S."/>
            <person name="Jeong J.-T."/>
            <person name="Choi B.-S."/>
            <person name="Jung M."/>
            <person name="Ginzburg D."/>
            <person name="Zhao K."/>
            <person name="Won S.Y."/>
            <person name="Oh T.-J."/>
            <person name="Yu Y."/>
            <person name="Kim N.-H."/>
            <person name="Lee O.R."/>
            <person name="Lee T.-H."/>
            <person name="Bashyal P."/>
            <person name="Kim T.-S."/>
            <person name="Lee W.-H."/>
            <person name="Kawkins C."/>
            <person name="Kim C.-K."/>
            <person name="Kim J.S."/>
            <person name="Ahn B.O."/>
            <person name="Rhee S.Y."/>
            <person name="Sohng J.K."/>
        </authorList>
    </citation>
    <scope>NUCLEOTIDE SEQUENCE</scope>
    <source>
        <tissue evidence="9">Leaf</tissue>
    </source>
</reference>
<sequence>MYQDIDIVENGRIGVVRETNKVGGGAFESEGTSKHGPKSQEENRCYDPELVVSLADNYIFGALPLTLCHAKSYSISCENNSISNTNFPNMAKRFKLKFTMPSFRLCRSKRLSNFPGNPVPAIYRLSPVNPKVIDIAYPNQPAPPPSTPENRCRTGPSNKNRLPYANSPDSVYCESNFCKIGGDKGKKVKSGNRRSTTSGSSKKSNFLVDKDEESESLISCLTSFSDEFYNEQVHEREISTRHVISNRKKVQTQRRRFQGSERGEISTTRKKKTEAPSSSRRSVPRRMAEGKVKESFAVVKRSNDPYEDFKKSMLEMIMEMEMFEENELEQLLQCFLTLNSRDYHGVIARAFMEIWQELICEPDRVDNNESPILSTVQALKREH</sequence>
<evidence type="ECO:0000256" key="6">
    <source>
        <dbReference type="RuleBase" id="RU367028"/>
    </source>
</evidence>
<dbReference type="Proteomes" id="UP000634136">
    <property type="component" value="Unassembled WGS sequence"/>
</dbReference>
<dbReference type="GO" id="GO:0005634">
    <property type="term" value="C:nucleus"/>
    <property type="evidence" value="ECO:0007669"/>
    <property type="project" value="UniProtKB-SubCell"/>
</dbReference>
<protein>
    <recommendedName>
        <fullName evidence="6">Transcription repressor</fullName>
    </recommendedName>
    <alternativeName>
        <fullName evidence="6">Ovate family protein</fullName>
    </alternativeName>
</protein>
<evidence type="ECO:0000256" key="3">
    <source>
        <dbReference type="ARBA" id="ARBA00023015"/>
    </source>
</evidence>
<accession>A0A834WRN8</accession>
<dbReference type="EMBL" id="JAAIUW010000005">
    <property type="protein sequence ID" value="KAF7829686.1"/>
    <property type="molecule type" value="Genomic_DNA"/>
</dbReference>
<evidence type="ECO:0000259" key="8">
    <source>
        <dbReference type="PROSITE" id="PS51754"/>
    </source>
</evidence>
<name>A0A834WRN8_9FABA</name>
<keyword evidence="5 6" id="KW-0539">Nucleus</keyword>
<dbReference type="PROSITE" id="PS51754">
    <property type="entry name" value="OVATE"/>
    <property type="match status" value="1"/>
</dbReference>
<evidence type="ECO:0000256" key="2">
    <source>
        <dbReference type="ARBA" id="ARBA00022491"/>
    </source>
</evidence>
<keyword evidence="4 6" id="KW-0804">Transcription</keyword>
<organism evidence="9 10">
    <name type="scientific">Senna tora</name>
    <dbReference type="NCBI Taxonomy" id="362788"/>
    <lineage>
        <taxon>Eukaryota</taxon>
        <taxon>Viridiplantae</taxon>
        <taxon>Streptophyta</taxon>
        <taxon>Embryophyta</taxon>
        <taxon>Tracheophyta</taxon>
        <taxon>Spermatophyta</taxon>
        <taxon>Magnoliopsida</taxon>
        <taxon>eudicotyledons</taxon>
        <taxon>Gunneridae</taxon>
        <taxon>Pentapetalae</taxon>
        <taxon>rosids</taxon>
        <taxon>fabids</taxon>
        <taxon>Fabales</taxon>
        <taxon>Fabaceae</taxon>
        <taxon>Caesalpinioideae</taxon>
        <taxon>Cassia clade</taxon>
        <taxon>Senna</taxon>
    </lineage>
</organism>
<evidence type="ECO:0000256" key="7">
    <source>
        <dbReference type="SAM" id="MobiDB-lite"/>
    </source>
</evidence>
<comment type="subcellular location">
    <subcellularLocation>
        <location evidence="1 6">Nucleus</location>
    </subcellularLocation>
</comment>
<feature type="region of interest" description="Disordered" evidence="7">
    <location>
        <begin position="244"/>
        <end position="289"/>
    </location>
</feature>